<dbReference type="EMBL" id="JAKGAQ010000002">
    <property type="protein sequence ID" value="MCF2871262.1"/>
    <property type="molecule type" value="Genomic_DNA"/>
</dbReference>
<proteinExistence type="predicted"/>
<protein>
    <submittedName>
        <fullName evidence="1">DUF3775 domain-containing protein</fullName>
    </submittedName>
</protein>
<gene>
    <name evidence="1" type="ORF">L0664_09330</name>
</gene>
<dbReference type="InterPro" id="IPR022254">
    <property type="entry name" value="DUF3775"/>
</dbReference>
<comment type="caution">
    <text evidence="1">The sequence shown here is derived from an EMBL/GenBank/DDBJ whole genome shotgun (WGS) entry which is preliminary data.</text>
</comment>
<accession>A0ABS9CW27</accession>
<evidence type="ECO:0000313" key="2">
    <source>
        <dbReference type="Proteomes" id="UP001200557"/>
    </source>
</evidence>
<evidence type="ECO:0000313" key="1">
    <source>
        <dbReference type="EMBL" id="MCF2871262.1"/>
    </source>
</evidence>
<dbReference type="RefSeq" id="WP_235225487.1">
    <property type="nucleotide sequence ID" value="NZ_JAKGAQ010000002.1"/>
</dbReference>
<reference evidence="1 2" key="1">
    <citation type="submission" date="2022-01" db="EMBL/GenBank/DDBJ databases">
        <title>Octadecabacter sp. nov., isolated from a marine alga.</title>
        <authorList>
            <person name="Jin M.S."/>
            <person name="Kim H.M."/>
            <person name="Han D.M."/>
            <person name="Jung J.J."/>
            <person name="Jeon C.O."/>
        </authorList>
    </citation>
    <scope>NUCLEOTIDE SEQUENCE [LARGE SCALE GENOMIC DNA]</scope>
    <source>
        <strain evidence="1 2">G9-8</strain>
    </source>
</reference>
<dbReference type="Pfam" id="PF12616">
    <property type="entry name" value="DUF3775"/>
    <property type="match status" value="1"/>
</dbReference>
<sequence>MKITTDKVAEVIILARDLPHRRAEFDGFVSNLTQGEQADLVAIMWIGRDSFDAADFDEAHNTALDEATTPTEDYLAGSPLLPDHLENGLDALGVSARSEENDLY</sequence>
<organism evidence="1 2">
    <name type="scientific">Octadecabacter dasysiphoniae</name>
    <dbReference type="NCBI Taxonomy" id="2909341"/>
    <lineage>
        <taxon>Bacteria</taxon>
        <taxon>Pseudomonadati</taxon>
        <taxon>Pseudomonadota</taxon>
        <taxon>Alphaproteobacteria</taxon>
        <taxon>Rhodobacterales</taxon>
        <taxon>Roseobacteraceae</taxon>
        <taxon>Octadecabacter</taxon>
    </lineage>
</organism>
<dbReference type="Proteomes" id="UP001200557">
    <property type="component" value="Unassembled WGS sequence"/>
</dbReference>
<keyword evidence="2" id="KW-1185">Reference proteome</keyword>
<name>A0ABS9CW27_9RHOB</name>